<evidence type="ECO:0000256" key="1">
    <source>
        <dbReference type="ARBA" id="ARBA00008791"/>
    </source>
</evidence>
<protein>
    <submittedName>
        <fullName evidence="5">Universal stress protein</fullName>
    </submittedName>
</protein>
<dbReference type="SUPFAM" id="SSF52402">
    <property type="entry name" value="Adenine nucleotide alpha hydrolases-like"/>
    <property type="match status" value="2"/>
</dbReference>
<organism evidence="5 6">
    <name type="scientific">Amycolatopsis taiwanensis</name>
    <dbReference type="NCBI Taxonomy" id="342230"/>
    <lineage>
        <taxon>Bacteria</taxon>
        <taxon>Bacillati</taxon>
        <taxon>Actinomycetota</taxon>
        <taxon>Actinomycetes</taxon>
        <taxon>Pseudonocardiales</taxon>
        <taxon>Pseudonocardiaceae</taxon>
        <taxon>Amycolatopsis</taxon>
    </lineage>
</organism>
<dbReference type="Pfam" id="PF00582">
    <property type="entry name" value="Usp"/>
    <property type="match status" value="2"/>
</dbReference>
<evidence type="ECO:0000256" key="2">
    <source>
        <dbReference type="ARBA" id="ARBA00022741"/>
    </source>
</evidence>
<gene>
    <name evidence="5" type="ORF">Atai01_65530</name>
</gene>
<name>A0A9W6R5R2_9PSEU</name>
<dbReference type="PANTHER" id="PTHR46268">
    <property type="entry name" value="STRESS RESPONSE PROTEIN NHAX"/>
    <property type="match status" value="1"/>
</dbReference>
<comment type="similarity">
    <text evidence="1">Belongs to the universal stress protein A family.</text>
</comment>
<accession>A0A9W6R5R2</accession>
<dbReference type="RefSeq" id="WP_027945107.1">
    <property type="nucleotide sequence ID" value="NZ_BSTI01000019.1"/>
</dbReference>
<feature type="domain" description="UspA" evidence="4">
    <location>
        <begin position="148"/>
        <end position="278"/>
    </location>
</feature>
<evidence type="ECO:0000313" key="6">
    <source>
        <dbReference type="Proteomes" id="UP001165136"/>
    </source>
</evidence>
<dbReference type="InterPro" id="IPR006015">
    <property type="entry name" value="Universal_stress_UspA"/>
</dbReference>
<dbReference type="InterPro" id="IPR006016">
    <property type="entry name" value="UspA"/>
</dbReference>
<sequence>MTAADGAVVVGIDGSPESERALDWAADEAALRDATLHLVYAFAPLAAFKGAGLPVLRDTYSEFAGAGRRLLEEASAMVGGRVAVTTDMLEEPPVRALLELSGRARMIVLGAVGAGGFVGMLAGSTAVSVSAHARCPVVIVRGSRRPGPVVVGVDGSQAGARAIAAAFDEAAWRKATLVAVHAVQDREFLGTSRPDQAREAGQAVLAESLAGWQEKYPDVRVERVIVPGRPRHQLLDHSERAQLVVTGSRGRGGFAGLVLGSTSQALIHHADCPVMVVPGERT</sequence>
<evidence type="ECO:0000313" key="5">
    <source>
        <dbReference type="EMBL" id="GLY69934.1"/>
    </source>
</evidence>
<evidence type="ECO:0000259" key="4">
    <source>
        <dbReference type="Pfam" id="PF00582"/>
    </source>
</evidence>
<dbReference type="GO" id="GO:0005524">
    <property type="term" value="F:ATP binding"/>
    <property type="evidence" value="ECO:0007669"/>
    <property type="project" value="UniProtKB-KW"/>
</dbReference>
<keyword evidence="6" id="KW-1185">Reference proteome</keyword>
<proteinExistence type="inferred from homology"/>
<feature type="domain" description="UspA" evidence="4">
    <location>
        <begin position="8"/>
        <end position="141"/>
    </location>
</feature>
<dbReference type="Proteomes" id="UP001165136">
    <property type="component" value="Unassembled WGS sequence"/>
</dbReference>
<keyword evidence="2" id="KW-0547">Nucleotide-binding</keyword>
<keyword evidence="3" id="KW-0067">ATP-binding</keyword>
<dbReference type="PANTHER" id="PTHR46268:SF27">
    <property type="entry name" value="UNIVERSAL STRESS PROTEIN RV2623"/>
    <property type="match status" value="1"/>
</dbReference>
<dbReference type="Gene3D" id="3.40.50.620">
    <property type="entry name" value="HUPs"/>
    <property type="match status" value="2"/>
</dbReference>
<evidence type="ECO:0000256" key="3">
    <source>
        <dbReference type="ARBA" id="ARBA00022840"/>
    </source>
</evidence>
<dbReference type="PRINTS" id="PR01438">
    <property type="entry name" value="UNVRSLSTRESS"/>
</dbReference>
<reference evidence="5" key="1">
    <citation type="submission" date="2023-03" db="EMBL/GenBank/DDBJ databases">
        <title>Amycolatopsis taiwanensis NBRC 103393.</title>
        <authorList>
            <person name="Ichikawa N."/>
            <person name="Sato H."/>
            <person name="Tonouchi N."/>
        </authorList>
    </citation>
    <scope>NUCLEOTIDE SEQUENCE</scope>
    <source>
        <strain evidence="5">NBRC 103393</strain>
    </source>
</reference>
<dbReference type="AlphaFoldDB" id="A0A9W6R5R2"/>
<comment type="caution">
    <text evidence="5">The sequence shown here is derived from an EMBL/GenBank/DDBJ whole genome shotgun (WGS) entry which is preliminary data.</text>
</comment>
<dbReference type="EMBL" id="BSTI01000019">
    <property type="protein sequence ID" value="GLY69934.1"/>
    <property type="molecule type" value="Genomic_DNA"/>
</dbReference>
<dbReference type="InterPro" id="IPR014729">
    <property type="entry name" value="Rossmann-like_a/b/a_fold"/>
</dbReference>